<dbReference type="HOGENOM" id="CLU_026541_0_0_1"/>
<name>A0A0E0J484_ORYNI</name>
<proteinExistence type="predicted"/>
<feature type="compositionally biased region" description="Basic and acidic residues" evidence="1">
    <location>
        <begin position="268"/>
        <end position="281"/>
    </location>
</feature>
<feature type="region of interest" description="Disordered" evidence="1">
    <location>
        <begin position="45"/>
        <end position="82"/>
    </location>
</feature>
<feature type="region of interest" description="Disordered" evidence="1">
    <location>
        <begin position="107"/>
        <end position="148"/>
    </location>
</feature>
<dbReference type="Gramene" id="ONIVA11G19560.1">
    <property type="protein sequence ID" value="ONIVA11G19560.1"/>
    <property type="gene ID" value="ONIVA11G19560"/>
</dbReference>
<organism evidence="2">
    <name type="scientific">Oryza nivara</name>
    <name type="common">Indian wild rice</name>
    <name type="synonym">Oryza sativa f. spontanea</name>
    <dbReference type="NCBI Taxonomy" id="4536"/>
    <lineage>
        <taxon>Eukaryota</taxon>
        <taxon>Viridiplantae</taxon>
        <taxon>Streptophyta</taxon>
        <taxon>Embryophyta</taxon>
        <taxon>Tracheophyta</taxon>
        <taxon>Spermatophyta</taxon>
        <taxon>Magnoliopsida</taxon>
        <taxon>Liliopsida</taxon>
        <taxon>Poales</taxon>
        <taxon>Poaceae</taxon>
        <taxon>BOP clade</taxon>
        <taxon>Oryzoideae</taxon>
        <taxon>Oryzeae</taxon>
        <taxon>Oryzinae</taxon>
        <taxon>Oryza</taxon>
    </lineage>
</organism>
<dbReference type="Proteomes" id="UP000006591">
    <property type="component" value="Chromosome 11"/>
</dbReference>
<feature type="region of interest" description="Disordered" evidence="1">
    <location>
        <begin position="266"/>
        <end position="326"/>
    </location>
</feature>
<dbReference type="EnsemblPlants" id="ONIVA11G19560.1">
    <property type="protein sequence ID" value="ONIVA11G19560.1"/>
    <property type="gene ID" value="ONIVA11G19560"/>
</dbReference>
<feature type="compositionally biased region" description="Basic and acidic residues" evidence="1">
    <location>
        <begin position="409"/>
        <end position="426"/>
    </location>
</feature>
<evidence type="ECO:0000313" key="2">
    <source>
        <dbReference type="EnsemblPlants" id="ONIVA11G19560.1"/>
    </source>
</evidence>
<protein>
    <submittedName>
        <fullName evidence="2">Uncharacterized protein</fullName>
    </submittedName>
</protein>
<reference evidence="2" key="1">
    <citation type="submission" date="2015-04" db="UniProtKB">
        <authorList>
            <consortium name="EnsemblPlants"/>
        </authorList>
    </citation>
    <scope>IDENTIFICATION</scope>
    <source>
        <strain evidence="2">SL10</strain>
    </source>
</reference>
<feature type="compositionally biased region" description="Basic and acidic residues" evidence="1">
    <location>
        <begin position="439"/>
        <end position="451"/>
    </location>
</feature>
<keyword evidence="3" id="KW-1185">Reference proteome</keyword>
<feature type="region of interest" description="Disordered" evidence="1">
    <location>
        <begin position="404"/>
        <end position="482"/>
    </location>
</feature>
<feature type="compositionally biased region" description="Basic and acidic residues" evidence="1">
    <location>
        <begin position="45"/>
        <end position="54"/>
    </location>
</feature>
<feature type="compositionally biased region" description="Basic and acidic residues" evidence="1">
    <location>
        <begin position="308"/>
        <end position="318"/>
    </location>
</feature>
<feature type="compositionally biased region" description="Basic and acidic residues" evidence="1">
    <location>
        <begin position="107"/>
        <end position="121"/>
    </location>
</feature>
<evidence type="ECO:0000313" key="3">
    <source>
        <dbReference type="Proteomes" id="UP000006591"/>
    </source>
</evidence>
<dbReference type="AlphaFoldDB" id="A0A0E0J484"/>
<evidence type="ECO:0000256" key="1">
    <source>
        <dbReference type="SAM" id="MobiDB-lite"/>
    </source>
</evidence>
<dbReference type="OMA" id="DANDDYQ"/>
<accession>A0A0E0J484</accession>
<reference evidence="2" key="2">
    <citation type="submission" date="2018-04" db="EMBL/GenBank/DDBJ databases">
        <title>OnivRS2 (Oryza nivara Reference Sequence Version 2).</title>
        <authorList>
            <person name="Zhang J."/>
            <person name="Kudrna D."/>
            <person name="Lee S."/>
            <person name="Talag J."/>
            <person name="Rajasekar S."/>
            <person name="Welchert J."/>
            <person name="Hsing Y.-I."/>
            <person name="Wing R.A."/>
        </authorList>
    </citation>
    <scope>NUCLEOTIDE SEQUENCE [LARGE SCALE GENOMIC DNA]</scope>
    <source>
        <strain evidence="2">SL10</strain>
    </source>
</reference>
<sequence length="706" mass="77300">MAVADADDEEKGRAGVANGVLLAFLAPEEALALGGDHNEALHGELRVRQGHEVDVGGDDDDEARRGEVRAPQGRAYDDDAAEDEEGLRFLPGRARYGVETRGFRAEDVGDEGCRGQGHEVDAAGDADDEARRGEVRAPQGRAYDDDAAEDEEGLRFLPGRALGEEVRGVLPLRDRALRLRRDRMGYDDEGDVLRLQARGDAEDDEGLLHRRAHGEGLPLPAFGVSGERRPLGGRARLYHDANDDYQGLRGRARYGVETRGFCAEDVGDEGRRGRAHDDGHERHRGCGRVGGERQSSCANDDDQGLRGGAHDDPDEPRRGRVLLPLRARLKDDDDEELMRDQEGALGDEVHRGANGYREGHRSAHDDGEGPPFAALDDGEERPLGGLVEELFVCRLGDDDEVRVGANHNGEGRRLRGPRPDGEEARVRCGRAYQLAPRAHAQEEPRVRRDRAQEDEEEPPVRRGRARSPLRLQARGDAEDGEGLPFRLRAHGEGLPLPGLGVGGRARLYGEGLGREDDAERLEVAVDDAEGGVDLGALELQEEEPAGGKKVAVSAAVAAARAVKNAAGKKAAKEAMVRWGQRNPNKNTPKKGSGTANCSIYKEPVEVGAFQSDQKIYEPDKRFMTGNEVTDSEYIELVGLYNKMNNLQLETKDMIKGNAMRSDILDNCLLMRNLVRKMRSLRAMIKRKVEGEPPIIPPNLLEIPDIS</sequence>